<dbReference type="GO" id="GO:0006355">
    <property type="term" value="P:regulation of DNA-templated transcription"/>
    <property type="evidence" value="ECO:0007669"/>
    <property type="project" value="InterPro"/>
</dbReference>
<dbReference type="Gene3D" id="1.10.10.10">
    <property type="entry name" value="Winged helix-like DNA-binding domain superfamily/Winged helix DNA-binding domain"/>
    <property type="match status" value="1"/>
</dbReference>
<evidence type="ECO:0000256" key="1">
    <source>
        <dbReference type="SAM" id="Coils"/>
    </source>
</evidence>
<dbReference type="PROSITE" id="PS50043">
    <property type="entry name" value="HTH_LUXR_2"/>
    <property type="match status" value="1"/>
</dbReference>
<evidence type="ECO:0000313" key="3">
    <source>
        <dbReference type="EMBL" id="OHU97648.1"/>
    </source>
</evidence>
<dbReference type="CDD" id="cd06170">
    <property type="entry name" value="LuxR_C_like"/>
    <property type="match status" value="1"/>
</dbReference>
<dbReference type="InterPro" id="IPR036388">
    <property type="entry name" value="WH-like_DNA-bd_sf"/>
</dbReference>
<organism evidence="3 4">
    <name type="scientific">Mycobacterium talmoniae</name>
    <dbReference type="NCBI Taxonomy" id="1858794"/>
    <lineage>
        <taxon>Bacteria</taxon>
        <taxon>Bacillati</taxon>
        <taxon>Actinomycetota</taxon>
        <taxon>Actinomycetes</taxon>
        <taxon>Mycobacteriales</taxon>
        <taxon>Mycobacteriaceae</taxon>
        <taxon>Mycobacterium</taxon>
    </lineage>
</organism>
<evidence type="ECO:0000313" key="4">
    <source>
        <dbReference type="Proteomes" id="UP000179734"/>
    </source>
</evidence>
<comment type="caution">
    <text evidence="3">The sequence shown here is derived from an EMBL/GenBank/DDBJ whole genome shotgun (WGS) entry which is preliminary data.</text>
</comment>
<protein>
    <recommendedName>
        <fullName evidence="2">HTH luxR-type domain-containing protein</fullName>
    </recommendedName>
</protein>
<dbReference type="Proteomes" id="UP000179734">
    <property type="component" value="Unassembled WGS sequence"/>
</dbReference>
<gene>
    <name evidence="3" type="ORF">BKN37_21640</name>
</gene>
<name>A0A1S1NDL2_9MYCO</name>
<dbReference type="Pfam" id="PF00196">
    <property type="entry name" value="GerE"/>
    <property type="match status" value="1"/>
</dbReference>
<feature type="domain" description="HTH luxR-type" evidence="2">
    <location>
        <begin position="739"/>
        <end position="803"/>
    </location>
</feature>
<dbReference type="SUPFAM" id="SSF48452">
    <property type="entry name" value="TPR-like"/>
    <property type="match status" value="1"/>
</dbReference>
<dbReference type="InterPro" id="IPR011990">
    <property type="entry name" value="TPR-like_helical_dom_sf"/>
</dbReference>
<dbReference type="InterPro" id="IPR000792">
    <property type="entry name" value="Tscrpt_reg_LuxR_C"/>
</dbReference>
<proteinExistence type="predicted"/>
<dbReference type="PRINTS" id="PR00038">
    <property type="entry name" value="HTHLUXR"/>
</dbReference>
<dbReference type="GO" id="GO:0003677">
    <property type="term" value="F:DNA binding"/>
    <property type="evidence" value="ECO:0007669"/>
    <property type="project" value="InterPro"/>
</dbReference>
<dbReference type="InterPro" id="IPR016032">
    <property type="entry name" value="Sig_transdc_resp-reg_C-effctor"/>
</dbReference>
<keyword evidence="1" id="KW-0175">Coiled coil</keyword>
<evidence type="ECO:0000259" key="2">
    <source>
        <dbReference type="PROSITE" id="PS50043"/>
    </source>
</evidence>
<dbReference type="SMART" id="SM00421">
    <property type="entry name" value="HTH_LUXR"/>
    <property type="match status" value="1"/>
</dbReference>
<dbReference type="SUPFAM" id="SSF46894">
    <property type="entry name" value="C-terminal effector domain of the bipartite response regulators"/>
    <property type="match status" value="1"/>
</dbReference>
<dbReference type="EMBL" id="MLQM01000159">
    <property type="protein sequence ID" value="OHU97648.1"/>
    <property type="molecule type" value="Genomic_DNA"/>
</dbReference>
<reference evidence="3 4" key="1">
    <citation type="submission" date="2016-10" db="EMBL/GenBank/DDBJ databases">
        <title>Genome sequence of Mycobacterium talmonii.</title>
        <authorList>
            <person name="Greninger A.L."/>
            <person name="Elliott B."/>
            <person name="Vasireddy S."/>
            <person name="Vasireddy R."/>
        </authorList>
    </citation>
    <scope>NUCLEOTIDE SEQUENCE [LARGE SCALE GENOMIC DNA]</scope>
    <source>
        <strain evidence="4">NE-TNMC-100812</strain>
    </source>
</reference>
<dbReference type="Gene3D" id="1.25.40.10">
    <property type="entry name" value="Tetratricopeptide repeat domain"/>
    <property type="match status" value="1"/>
</dbReference>
<dbReference type="AlphaFoldDB" id="A0A1S1NDL2"/>
<sequence>MGALAPLVGEVGTNQARTIPQAAAAVAAAPAGGVALIGIDDAHLLDDVSAAVLHHLVLSHAAPVVLTLRSGAAAPDAVTALWKDSYLPRIDLQPLSEAETTDLLEAVLGGPVEGLSAHRLWELSRGVVLFLRHLVDQERAADRLHAEHGVWRWSGSGPDLSSPLASLIETQMGALPGPVGRVVDLLAIAEPLAVDELMSLVSRRAVEQAETRRLITVETGGRDDLTARLAHPLYGELRMARTGQLQRRRLRGQVAATLAKTPDTGAERTLRRAMLTIDSDLPPEPALFTAAAQIAFLLSDMASCERLAGAALDAGGGGFPARLARSYAHVCLGRVDDAEVELERLEAEAADDAQRAAATSVRAANLFWGLGRLAQAEAVLDRAEAAIGDDSRRVPVTAMRAAFCAGLGRPEQALSHAQSALAHAALPGPMIAVATYGLVGALGSLGQADQIADAAHRGYRGAAAAVDAVSLQQGLCSFQLTGLAAAGYLDEVERIVAEQHARTRWELGPVHLFGLTLLGCGAVARGRLPIAIRMLNEARAGLRGVSALGYDYLGLLALVRAHAMAGHSDLARQRLAELDAAAHPAYGYLDVEAILDRAWVEAAEGATSTAIARAREGAALAAARHQWAYEVVALQTATRFGDPGGAARLRELATFVDGPRAPAADAHAAALAAGDGPGLDAASAACEAMGDLVAAGDAAAQAAVAYQRRGQRGSSLAAAAHARRLADQTGAHTPALVAISNLDSPLTARQREIAQLIGQGLSNQQIADRLVTSVRTVEGHIYRACGVLGISSRDELAATVRGS</sequence>
<feature type="coiled-coil region" evidence="1">
    <location>
        <begin position="328"/>
        <end position="355"/>
    </location>
</feature>
<accession>A0A1S1NDL2</accession>
<keyword evidence="4" id="KW-1185">Reference proteome</keyword>